<dbReference type="OrthoDB" id="410198at2759"/>
<dbReference type="PROSITE" id="PS51186">
    <property type="entry name" value="GNAT"/>
    <property type="match status" value="1"/>
</dbReference>
<feature type="domain" description="N-acetyltransferase" evidence="1">
    <location>
        <begin position="58"/>
        <end position="218"/>
    </location>
</feature>
<name>A0A8H6QHG2_9EURO</name>
<dbReference type="Proteomes" id="UP000662466">
    <property type="component" value="Unassembled WGS sequence"/>
</dbReference>
<proteinExistence type="predicted"/>
<dbReference type="AlphaFoldDB" id="A0A8H6QHG2"/>
<evidence type="ECO:0000259" key="1">
    <source>
        <dbReference type="PROSITE" id="PS51186"/>
    </source>
</evidence>
<dbReference type="Pfam" id="PF00583">
    <property type="entry name" value="Acetyltransf_1"/>
    <property type="match status" value="1"/>
</dbReference>
<evidence type="ECO:0000313" key="2">
    <source>
        <dbReference type="EMBL" id="KAF7136694.1"/>
    </source>
</evidence>
<dbReference type="InterPro" id="IPR052523">
    <property type="entry name" value="Trichothecene_AcTrans"/>
</dbReference>
<dbReference type="SUPFAM" id="SSF55729">
    <property type="entry name" value="Acyl-CoA N-acyltransferases (Nat)"/>
    <property type="match status" value="1"/>
</dbReference>
<dbReference type="PANTHER" id="PTHR42791:SF1">
    <property type="entry name" value="N-ACETYLTRANSFERASE DOMAIN-CONTAINING PROTEIN"/>
    <property type="match status" value="1"/>
</dbReference>
<keyword evidence="4" id="KW-1185">Reference proteome</keyword>
<reference evidence="3" key="1">
    <citation type="submission" date="2020-06" db="EMBL/GenBank/DDBJ databases">
        <title>Draft genome sequences of strains closely related to Aspergillus parafelis and Aspergillus hiratsukae.</title>
        <authorList>
            <person name="Dos Santos R.A.C."/>
            <person name="Rivero-Menendez O."/>
            <person name="Steenwyk J.L."/>
            <person name="Mead M.E."/>
            <person name="Goldman G.H."/>
            <person name="Alastruey-Izquierdo A."/>
            <person name="Rokas A."/>
        </authorList>
    </citation>
    <scope>NUCLEOTIDE SEQUENCE</scope>
    <source>
        <strain evidence="2">CNM-CM5793</strain>
        <strain evidence="3">CNM-CM6106</strain>
    </source>
</reference>
<dbReference type="Proteomes" id="UP000630445">
    <property type="component" value="Unassembled WGS sequence"/>
</dbReference>
<dbReference type="Gene3D" id="3.40.630.30">
    <property type="match status" value="1"/>
</dbReference>
<dbReference type="InterPro" id="IPR016181">
    <property type="entry name" value="Acyl_CoA_acyltransferase"/>
</dbReference>
<evidence type="ECO:0000313" key="4">
    <source>
        <dbReference type="Proteomes" id="UP000630445"/>
    </source>
</evidence>
<dbReference type="EMBL" id="JACBAF010001833">
    <property type="protein sequence ID" value="KAF7172764.1"/>
    <property type="molecule type" value="Genomic_DNA"/>
</dbReference>
<dbReference type="EMBL" id="JACBAD010001742">
    <property type="protein sequence ID" value="KAF7136694.1"/>
    <property type="molecule type" value="Genomic_DNA"/>
</dbReference>
<evidence type="ECO:0000313" key="3">
    <source>
        <dbReference type="EMBL" id="KAF7172764.1"/>
    </source>
</evidence>
<sequence length="225" mass="25623">MGMISSESPDIMARAVHFKEAKNAATSLAECFADDRIARYYLQVSDYNRPLTPEEEKLNLRIYECLTAAHCHDGLVVTAGPCYDSVGLWLPPGSDWTWKTYWRSGLWLLWLRLGREGRARFFGSWDTLEKSMTSTMGTRASVTWVLTDLGTRKPSRGKGYATKVMEYGLALADAQCQPTYLECFDYNVPFYEKFGFRKRGAFSFDHTQEPIVLQTMVREPGSSSF</sequence>
<protein>
    <recommendedName>
        <fullName evidence="1">N-acetyltransferase domain-containing protein</fullName>
    </recommendedName>
</protein>
<organism evidence="3 5">
    <name type="scientific">Aspergillus hiratsukae</name>
    <dbReference type="NCBI Taxonomy" id="1194566"/>
    <lineage>
        <taxon>Eukaryota</taxon>
        <taxon>Fungi</taxon>
        <taxon>Dikarya</taxon>
        <taxon>Ascomycota</taxon>
        <taxon>Pezizomycotina</taxon>
        <taxon>Eurotiomycetes</taxon>
        <taxon>Eurotiomycetidae</taxon>
        <taxon>Eurotiales</taxon>
        <taxon>Aspergillaceae</taxon>
        <taxon>Aspergillus</taxon>
        <taxon>Aspergillus subgen. Fumigati</taxon>
    </lineage>
</organism>
<comment type="caution">
    <text evidence="3">The sequence shown here is derived from an EMBL/GenBank/DDBJ whole genome shotgun (WGS) entry which is preliminary data.</text>
</comment>
<dbReference type="PANTHER" id="PTHR42791">
    <property type="entry name" value="GNAT FAMILY ACETYLTRANSFERASE"/>
    <property type="match status" value="1"/>
</dbReference>
<evidence type="ECO:0000313" key="5">
    <source>
        <dbReference type="Proteomes" id="UP000662466"/>
    </source>
</evidence>
<gene>
    <name evidence="2" type="ORF">CNMCM5793_005972</name>
    <name evidence="3" type="ORF">CNMCM6106_006884</name>
</gene>
<accession>A0A8H6QHG2</accession>
<dbReference type="InterPro" id="IPR000182">
    <property type="entry name" value="GNAT_dom"/>
</dbReference>
<dbReference type="GO" id="GO:0016747">
    <property type="term" value="F:acyltransferase activity, transferring groups other than amino-acyl groups"/>
    <property type="evidence" value="ECO:0007669"/>
    <property type="project" value="InterPro"/>
</dbReference>